<evidence type="ECO:0000313" key="1">
    <source>
        <dbReference type="EMBL" id="KAL1261482.1"/>
    </source>
</evidence>
<accession>A0ABR3M8Q4</accession>
<dbReference type="Proteomes" id="UP001558613">
    <property type="component" value="Unassembled WGS sequence"/>
</dbReference>
<name>A0ABR3M8Q4_9TELE</name>
<comment type="caution">
    <text evidence="1">The sequence shown here is derived from an EMBL/GenBank/DDBJ whole genome shotgun (WGS) entry which is preliminary data.</text>
</comment>
<sequence length="68" mass="7692">MSLDMIGSRPSVACPDWLPHRSHGSDWSHSRCMFYPNPGHIQGTLAFKAGDARQMKAPVERLRRGWLS</sequence>
<keyword evidence="2" id="KW-1185">Reference proteome</keyword>
<gene>
    <name evidence="1" type="ORF">QQF64_006747</name>
</gene>
<protein>
    <submittedName>
        <fullName evidence="1">Uncharacterized protein</fullName>
    </submittedName>
</protein>
<proteinExistence type="predicted"/>
<organism evidence="1 2">
    <name type="scientific">Cirrhinus molitorella</name>
    <name type="common">mud carp</name>
    <dbReference type="NCBI Taxonomy" id="172907"/>
    <lineage>
        <taxon>Eukaryota</taxon>
        <taxon>Metazoa</taxon>
        <taxon>Chordata</taxon>
        <taxon>Craniata</taxon>
        <taxon>Vertebrata</taxon>
        <taxon>Euteleostomi</taxon>
        <taxon>Actinopterygii</taxon>
        <taxon>Neopterygii</taxon>
        <taxon>Teleostei</taxon>
        <taxon>Ostariophysi</taxon>
        <taxon>Cypriniformes</taxon>
        <taxon>Cyprinidae</taxon>
        <taxon>Labeoninae</taxon>
        <taxon>Labeonini</taxon>
        <taxon>Cirrhinus</taxon>
    </lineage>
</organism>
<reference evidence="1 2" key="1">
    <citation type="submission" date="2023-09" db="EMBL/GenBank/DDBJ databases">
        <authorList>
            <person name="Wang M."/>
        </authorList>
    </citation>
    <scope>NUCLEOTIDE SEQUENCE [LARGE SCALE GENOMIC DNA]</scope>
    <source>
        <strain evidence="1">GT-2023</strain>
        <tissue evidence="1">Liver</tissue>
    </source>
</reference>
<evidence type="ECO:0000313" key="2">
    <source>
        <dbReference type="Proteomes" id="UP001558613"/>
    </source>
</evidence>
<dbReference type="EMBL" id="JAYMGO010000014">
    <property type="protein sequence ID" value="KAL1261482.1"/>
    <property type="molecule type" value="Genomic_DNA"/>
</dbReference>